<organism evidence="1 2">
    <name type="scientific">Dyadobacter sandarakinus</name>
    <dbReference type="NCBI Taxonomy" id="2747268"/>
    <lineage>
        <taxon>Bacteria</taxon>
        <taxon>Pseudomonadati</taxon>
        <taxon>Bacteroidota</taxon>
        <taxon>Cytophagia</taxon>
        <taxon>Cytophagales</taxon>
        <taxon>Spirosomataceae</taxon>
        <taxon>Dyadobacter</taxon>
    </lineage>
</organism>
<protein>
    <submittedName>
        <fullName evidence="1">Outer membrane beta-barrel protein</fullName>
    </submittedName>
</protein>
<dbReference type="Proteomes" id="UP000612680">
    <property type="component" value="Chromosome"/>
</dbReference>
<accession>A0ABX7I3K6</accession>
<evidence type="ECO:0000313" key="2">
    <source>
        <dbReference type="Proteomes" id="UP000612680"/>
    </source>
</evidence>
<dbReference type="EMBL" id="CP056775">
    <property type="protein sequence ID" value="QRR00647.1"/>
    <property type="molecule type" value="Genomic_DNA"/>
</dbReference>
<reference evidence="1 2" key="1">
    <citation type="submission" date="2020-06" db="EMBL/GenBank/DDBJ databases">
        <title>Dyadobacter sandarakinus sp. nov., isolated from the soil of the Arctic Yellow River Station.</title>
        <authorList>
            <person name="Zhang Y."/>
            <person name="Peng F."/>
        </authorList>
    </citation>
    <scope>NUCLEOTIDE SEQUENCE [LARGE SCALE GENOMIC DNA]</scope>
    <source>
        <strain evidence="1 2">Q3-56</strain>
    </source>
</reference>
<dbReference type="RefSeq" id="WP_204661939.1">
    <property type="nucleotide sequence ID" value="NZ_CP056775.1"/>
</dbReference>
<sequence>MQEYLKQMRSGFVLGGDIHHYFSEPFGLGLKYNYNAYKYSTMDFDDRNKLNYIALSALNRVIARSGNEFLFGANMGYQSYLDKLQSSGTALKISGGTVGFGLEIGYAIRLAQSAKLFFNLALMSATISKINVESDGRKETIKLDKNEMEGLGRLELTVGMHFGH</sequence>
<name>A0ABX7I3K6_9BACT</name>
<proteinExistence type="predicted"/>
<keyword evidence="2" id="KW-1185">Reference proteome</keyword>
<gene>
    <name evidence="1" type="ORF">HWI92_06860</name>
</gene>
<evidence type="ECO:0000313" key="1">
    <source>
        <dbReference type="EMBL" id="QRR00647.1"/>
    </source>
</evidence>